<proteinExistence type="inferred from homology"/>
<gene>
    <name evidence="10" type="ORF">GNH96_14990</name>
</gene>
<keyword evidence="11" id="KW-1185">Reference proteome</keyword>
<keyword evidence="8" id="KW-0732">Signal</keyword>
<feature type="active site" description="Nucleophile" evidence="7">
    <location>
        <position position="197"/>
    </location>
</feature>
<protein>
    <submittedName>
        <fullName evidence="10">L,D-transpeptidase family protein</fullName>
    </submittedName>
</protein>
<evidence type="ECO:0000313" key="11">
    <source>
        <dbReference type="Proteomes" id="UP000503004"/>
    </source>
</evidence>
<evidence type="ECO:0000256" key="3">
    <source>
        <dbReference type="ARBA" id="ARBA00022679"/>
    </source>
</evidence>
<evidence type="ECO:0000313" key="10">
    <source>
        <dbReference type="EMBL" id="QJD31114.1"/>
    </source>
</evidence>
<feature type="active site" description="Proton donor/acceptor" evidence="7">
    <location>
        <position position="189"/>
    </location>
</feature>
<dbReference type="GO" id="GO:0004180">
    <property type="term" value="F:carboxypeptidase activity"/>
    <property type="evidence" value="ECO:0007669"/>
    <property type="project" value="UniProtKB-ARBA"/>
</dbReference>
<dbReference type="SUPFAM" id="SSF141523">
    <property type="entry name" value="L,D-transpeptidase catalytic domain-like"/>
    <property type="match status" value="1"/>
</dbReference>
<accession>A0A858QBN2</accession>
<evidence type="ECO:0000256" key="1">
    <source>
        <dbReference type="ARBA" id="ARBA00004752"/>
    </source>
</evidence>
<dbReference type="KEGG" id="metu:GNH96_14990"/>
<evidence type="ECO:0000256" key="2">
    <source>
        <dbReference type="ARBA" id="ARBA00005992"/>
    </source>
</evidence>
<evidence type="ECO:0000256" key="8">
    <source>
        <dbReference type="SAM" id="SignalP"/>
    </source>
</evidence>
<dbReference type="GO" id="GO:0071555">
    <property type="term" value="P:cell wall organization"/>
    <property type="evidence" value="ECO:0007669"/>
    <property type="project" value="UniProtKB-UniRule"/>
</dbReference>
<keyword evidence="3" id="KW-0808">Transferase</keyword>
<name>A0A858QBN2_9GAMM</name>
<dbReference type="UniPathway" id="UPA00219"/>
<dbReference type="Pfam" id="PF03734">
    <property type="entry name" value="YkuD"/>
    <property type="match status" value="1"/>
</dbReference>
<dbReference type="GO" id="GO:0016740">
    <property type="term" value="F:transferase activity"/>
    <property type="evidence" value="ECO:0007669"/>
    <property type="project" value="UniProtKB-KW"/>
</dbReference>
<sequence length="277" mass="30696">MLPKAAYLLPMTALLLTACAGSNKQAGKPSLAAAAPERTHLPKPALRSAYVPPLFSDTGQRTVSDVLHDFGPYSVRKLKPYFERAGVAYPPREVVLIGLKQEKKLELWARDQNEYRLIRDYDIRAASGSAGPKLRQGDLQVPEGIYQIVGLNPNSHYHLSMKLNYPNDFDLHYAQLEGRTNPGSDIFIHGRAVSAGCLAMGDETIEELFVLAAHVGKENMKVVIAPHDPRAWPLDQTAAGQPEWTRELYATIADEILSISRPLAVSSNRPYSPPYRR</sequence>
<dbReference type="EMBL" id="CP046565">
    <property type="protein sequence ID" value="QJD31114.1"/>
    <property type="molecule type" value="Genomic_DNA"/>
</dbReference>
<dbReference type="PANTHER" id="PTHR36699:SF1">
    <property type="entry name" value="L,D-TRANSPEPTIDASE YAFK-RELATED"/>
    <property type="match status" value="1"/>
</dbReference>
<dbReference type="PANTHER" id="PTHR36699">
    <property type="entry name" value="LD-TRANSPEPTIDASE"/>
    <property type="match status" value="1"/>
</dbReference>
<evidence type="ECO:0000256" key="4">
    <source>
        <dbReference type="ARBA" id="ARBA00022960"/>
    </source>
</evidence>
<keyword evidence="5 7" id="KW-0573">Peptidoglycan synthesis</keyword>
<evidence type="ECO:0000259" key="9">
    <source>
        <dbReference type="PROSITE" id="PS52029"/>
    </source>
</evidence>
<evidence type="ECO:0000256" key="5">
    <source>
        <dbReference type="ARBA" id="ARBA00022984"/>
    </source>
</evidence>
<reference evidence="11" key="1">
    <citation type="submission" date="2019-12" db="EMBL/GenBank/DDBJ databases">
        <authorList>
            <person name="Awala S.I."/>
            <person name="Rhee S.K."/>
        </authorList>
    </citation>
    <scope>NUCLEOTIDE SEQUENCE [LARGE SCALE GENOMIC DNA]</scope>
    <source>
        <strain evidence="11">IM1</strain>
    </source>
</reference>
<dbReference type="GO" id="GO:0009252">
    <property type="term" value="P:peptidoglycan biosynthetic process"/>
    <property type="evidence" value="ECO:0007669"/>
    <property type="project" value="UniProtKB-UniPathway"/>
</dbReference>
<dbReference type="GO" id="GO:0008360">
    <property type="term" value="P:regulation of cell shape"/>
    <property type="evidence" value="ECO:0007669"/>
    <property type="project" value="UniProtKB-UniRule"/>
</dbReference>
<dbReference type="InterPro" id="IPR005490">
    <property type="entry name" value="LD_TPept_cat_dom"/>
</dbReference>
<evidence type="ECO:0000256" key="6">
    <source>
        <dbReference type="ARBA" id="ARBA00023316"/>
    </source>
</evidence>
<dbReference type="Proteomes" id="UP000503004">
    <property type="component" value="Chromosome"/>
</dbReference>
<dbReference type="InterPro" id="IPR038063">
    <property type="entry name" value="Transpep_catalytic_dom"/>
</dbReference>
<feature type="signal peptide" evidence="8">
    <location>
        <begin position="1"/>
        <end position="20"/>
    </location>
</feature>
<dbReference type="PROSITE" id="PS51257">
    <property type="entry name" value="PROKAR_LIPOPROTEIN"/>
    <property type="match status" value="1"/>
</dbReference>
<comment type="pathway">
    <text evidence="1 7">Cell wall biogenesis; peptidoglycan biosynthesis.</text>
</comment>
<dbReference type="CDD" id="cd16913">
    <property type="entry name" value="YkuD_like"/>
    <property type="match status" value="1"/>
</dbReference>
<comment type="similarity">
    <text evidence="2">Belongs to the YkuD family.</text>
</comment>
<feature type="chain" id="PRO_5032698824" evidence="8">
    <location>
        <begin position="21"/>
        <end position="277"/>
    </location>
</feature>
<dbReference type="AlphaFoldDB" id="A0A858QBN2"/>
<feature type="domain" description="L,D-TPase catalytic" evidence="9">
    <location>
        <begin position="94"/>
        <end position="225"/>
    </location>
</feature>
<dbReference type="RefSeq" id="WP_169604382.1">
    <property type="nucleotide sequence ID" value="NZ_CP046565.1"/>
</dbReference>
<keyword evidence="4 7" id="KW-0133">Cell shape</keyword>
<organism evidence="10 11">
    <name type="scientific">Methylococcus geothermalis</name>
    <dbReference type="NCBI Taxonomy" id="2681310"/>
    <lineage>
        <taxon>Bacteria</taxon>
        <taxon>Pseudomonadati</taxon>
        <taxon>Pseudomonadota</taxon>
        <taxon>Gammaproteobacteria</taxon>
        <taxon>Methylococcales</taxon>
        <taxon>Methylococcaceae</taxon>
        <taxon>Methylococcus</taxon>
    </lineage>
</organism>
<evidence type="ECO:0000256" key="7">
    <source>
        <dbReference type="PROSITE-ProRule" id="PRU01373"/>
    </source>
</evidence>
<keyword evidence="6 7" id="KW-0961">Cell wall biogenesis/degradation</keyword>
<dbReference type="PROSITE" id="PS52029">
    <property type="entry name" value="LD_TPASE"/>
    <property type="match status" value="1"/>
</dbReference>